<feature type="coiled-coil region" evidence="1">
    <location>
        <begin position="41"/>
        <end position="75"/>
    </location>
</feature>
<keyword evidence="1" id="KW-0175">Coiled coil</keyword>
<evidence type="ECO:0000256" key="1">
    <source>
        <dbReference type="SAM" id="Coils"/>
    </source>
</evidence>
<gene>
    <name evidence="2" type="ORF">LEL_08657</name>
</gene>
<accession>A0A168DQ09</accession>
<dbReference type="AlphaFoldDB" id="A0A168DQ09"/>
<dbReference type="OrthoDB" id="5393537at2759"/>
<organism evidence="2 3">
    <name type="scientific">Akanthomyces lecanii RCEF 1005</name>
    <dbReference type="NCBI Taxonomy" id="1081108"/>
    <lineage>
        <taxon>Eukaryota</taxon>
        <taxon>Fungi</taxon>
        <taxon>Dikarya</taxon>
        <taxon>Ascomycota</taxon>
        <taxon>Pezizomycotina</taxon>
        <taxon>Sordariomycetes</taxon>
        <taxon>Hypocreomycetidae</taxon>
        <taxon>Hypocreales</taxon>
        <taxon>Cordycipitaceae</taxon>
        <taxon>Akanthomyces</taxon>
        <taxon>Cordyceps confragosa</taxon>
    </lineage>
</organism>
<comment type="caution">
    <text evidence="2">The sequence shown here is derived from an EMBL/GenBank/DDBJ whole genome shotgun (WGS) entry which is preliminary data.</text>
</comment>
<evidence type="ECO:0000313" key="3">
    <source>
        <dbReference type="Proteomes" id="UP000076881"/>
    </source>
</evidence>
<dbReference type="Proteomes" id="UP000076881">
    <property type="component" value="Unassembled WGS sequence"/>
</dbReference>
<name>A0A168DQ09_CORDF</name>
<evidence type="ECO:0000313" key="2">
    <source>
        <dbReference type="EMBL" id="OAA72873.1"/>
    </source>
</evidence>
<dbReference type="EMBL" id="AZHF01000007">
    <property type="protein sequence ID" value="OAA72873.1"/>
    <property type="molecule type" value="Genomic_DNA"/>
</dbReference>
<sequence>MPELAQHKDALAKSHNACGEPLSREGTGNLNGISKVHLKELADLTAEKNALHDTILELQSQLDLSNAEVHRLQDEQKPMLDAILDKSAGQKPMEHDLKKDFGDLRNAVKGLGISRVYASSGKSTCPYVARPSSDDEFYSAWNAANTNDRRLLMRMWMFNFLHENILDHTVFGVPNIATASRSEKRNLWFVERSLGQLEVALQSHRVPEEDIVKWRRATYKCVQSCQHDDSFSEYWATTMYNIFERLIVEEAESSEIEKLKRRFSQVCQTAARIRLAMRDQDKRYRCVVLKQGQLLADNEQIADWSAVFDGKIDEPGKHVKFTLFGALVKHSGGDDGEAILVPADVAMASRADEQRLR</sequence>
<reference evidence="2 3" key="1">
    <citation type="journal article" date="2016" name="Genome Biol. Evol.">
        <title>Divergent and convergent evolution of fungal pathogenicity.</title>
        <authorList>
            <person name="Shang Y."/>
            <person name="Xiao G."/>
            <person name="Zheng P."/>
            <person name="Cen K."/>
            <person name="Zhan S."/>
            <person name="Wang C."/>
        </authorList>
    </citation>
    <scope>NUCLEOTIDE SEQUENCE [LARGE SCALE GENOMIC DNA]</scope>
    <source>
        <strain evidence="2 3">RCEF 1005</strain>
    </source>
</reference>
<keyword evidence="3" id="KW-1185">Reference proteome</keyword>
<protein>
    <submittedName>
        <fullName evidence="2">Uncharacterized protein</fullName>
    </submittedName>
</protein>
<proteinExistence type="predicted"/>